<dbReference type="EMBL" id="BSTX01000001">
    <property type="protein sequence ID" value="GLZ76448.1"/>
    <property type="molecule type" value="Genomic_DNA"/>
</dbReference>
<evidence type="ECO:0000313" key="11">
    <source>
        <dbReference type="Proteomes" id="UP001165079"/>
    </source>
</evidence>
<evidence type="ECO:0000256" key="5">
    <source>
        <dbReference type="ARBA" id="ARBA00022692"/>
    </source>
</evidence>
<dbReference type="InterPro" id="IPR002549">
    <property type="entry name" value="AI-2E-like"/>
</dbReference>
<feature type="transmembrane region" description="Helical" evidence="9">
    <location>
        <begin position="319"/>
        <end position="345"/>
    </location>
</feature>
<dbReference type="PANTHER" id="PTHR21716">
    <property type="entry name" value="TRANSMEMBRANE PROTEIN"/>
    <property type="match status" value="1"/>
</dbReference>
<dbReference type="Proteomes" id="UP001165079">
    <property type="component" value="Unassembled WGS sequence"/>
</dbReference>
<organism evidence="10 11">
    <name type="scientific">Actinorhabdospora filicis</name>
    <dbReference type="NCBI Taxonomy" id="1785913"/>
    <lineage>
        <taxon>Bacteria</taxon>
        <taxon>Bacillati</taxon>
        <taxon>Actinomycetota</taxon>
        <taxon>Actinomycetes</taxon>
        <taxon>Micromonosporales</taxon>
        <taxon>Micromonosporaceae</taxon>
        <taxon>Actinorhabdospora</taxon>
    </lineage>
</organism>
<evidence type="ECO:0000256" key="6">
    <source>
        <dbReference type="ARBA" id="ARBA00022989"/>
    </source>
</evidence>
<feature type="region of interest" description="Disordered" evidence="8">
    <location>
        <begin position="1"/>
        <end position="23"/>
    </location>
</feature>
<dbReference type="RefSeq" id="WP_285661626.1">
    <property type="nucleotide sequence ID" value="NZ_BSTX01000001.1"/>
</dbReference>
<keyword evidence="3" id="KW-0813">Transport</keyword>
<gene>
    <name evidence="10" type="ORF">Afil01_12550</name>
</gene>
<evidence type="ECO:0000256" key="7">
    <source>
        <dbReference type="ARBA" id="ARBA00023136"/>
    </source>
</evidence>
<keyword evidence="11" id="KW-1185">Reference proteome</keyword>
<feature type="transmembrane region" description="Helical" evidence="9">
    <location>
        <begin position="280"/>
        <end position="299"/>
    </location>
</feature>
<evidence type="ECO:0000256" key="4">
    <source>
        <dbReference type="ARBA" id="ARBA00022475"/>
    </source>
</evidence>
<evidence type="ECO:0000256" key="1">
    <source>
        <dbReference type="ARBA" id="ARBA00004651"/>
    </source>
</evidence>
<evidence type="ECO:0000313" key="10">
    <source>
        <dbReference type="EMBL" id="GLZ76448.1"/>
    </source>
</evidence>
<reference evidence="10" key="1">
    <citation type="submission" date="2023-03" db="EMBL/GenBank/DDBJ databases">
        <title>Actinorhabdospora filicis NBRC 111898.</title>
        <authorList>
            <person name="Ichikawa N."/>
            <person name="Sato H."/>
            <person name="Tonouchi N."/>
        </authorList>
    </citation>
    <scope>NUCLEOTIDE SEQUENCE</scope>
    <source>
        <strain evidence="10">NBRC 111898</strain>
    </source>
</reference>
<keyword evidence="7 9" id="KW-0472">Membrane</keyword>
<feature type="transmembrane region" description="Helical" evidence="9">
    <location>
        <begin position="81"/>
        <end position="104"/>
    </location>
</feature>
<feature type="transmembrane region" description="Helical" evidence="9">
    <location>
        <begin position="157"/>
        <end position="183"/>
    </location>
</feature>
<feature type="transmembrane region" description="Helical" evidence="9">
    <location>
        <begin position="56"/>
        <end position="74"/>
    </location>
</feature>
<accession>A0A9W6W7Z7</accession>
<dbReference type="PANTHER" id="PTHR21716:SF53">
    <property type="entry name" value="PERMEASE PERM-RELATED"/>
    <property type="match status" value="1"/>
</dbReference>
<dbReference type="GO" id="GO:0005886">
    <property type="term" value="C:plasma membrane"/>
    <property type="evidence" value="ECO:0007669"/>
    <property type="project" value="UniProtKB-SubCell"/>
</dbReference>
<keyword evidence="6 9" id="KW-1133">Transmembrane helix</keyword>
<evidence type="ECO:0000256" key="3">
    <source>
        <dbReference type="ARBA" id="ARBA00022448"/>
    </source>
</evidence>
<evidence type="ECO:0000256" key="2">
    <source>
        <dbReference type="ARBA" id="ARBA00009773"/>
    </source>
</evidence>
<dbReference type="Pfam" id="PF01594">
    <property type="entry name" value="AI-2E_transport"/>
    <property type="match status" value="1"/>
</dbReference>
<protein>
    <submittedName>
        <fullName evidence="10">AI-2E family transporter</fullName>
    </submittedName>
</protein>
<proteinExistence type="inferred from homology"/>
<keyword evidence="5 9" id="KW-0812">Transmembrane</keyword>
<comment type="similarity">
    <text evidence="2">Belongs to the autoinducer-2 exporter (AI-2E) (TC 2.A.86) family.</text>
</comment>
<name>A0A9W6W7Z7_9ACTN</name>
<comment type="caution">
    <text evidence="10">The sequence shown here is derived from an EMBL/GenBank/DDBJ whole genome shotgun (WGS) entry which is preliminary data.</text>
</comment>
<feature type="transmembrane region" description="Helical" evidence="9">
    <location>
        <begin position="216"/>
        <end position="238"/>
    </location>
</feature>
<dbReference type="AlphaFoldDB" id="A0A9W6W7Z7"/>
<sequence>MLSDVTGRKGAVIASSTTSPTPAAPGGGIDRALISTAALIVIIAGLKAGASLVAPVALALVLVVAVSPVQGFLVRHGWPRWLSAAVLLFVVYGFLASFALVLVASVGRLAALVPQYADRADALIAQVKGWLADLGVDQAQVATLGKQLDPGHLVDTVLTLLGSLAGIVSNLAFLLCLLLFMALDAGGYPARITGLSAIRPGLAEALKRFARGTRSYLLVTTIFGAIVAVLDGGALWALGVPLPILWGLLSFLTNYIPNVGFIIGLIPPALLALLDGGWRAAAWVVVIYCCINFVLQSVIQPKVIGNSIDLTVTLTFLALVFWTWVIGPLGAILAIPLTLLAKALLVDVAPNGRWANHLLTAKP</sequence>
<keyword evidence="4" id="KW-1003">Cell membrane</keyword>
<feature type="transmembrane region" description="Helical" evidence="9">
    <location>
        <begin position="244"/>
        <end position="273"/>
    </location>
</feature>
<evidence type="ECO:0000256" key="9">
    <source>
        <dbReference type="SAM" id="Phobius"/>
    </source>
</evidence>
<comment type="subcellular location">
    <subcellularLocation>
        <location evidence="1">Cell membrane</location>
        <topology evidence="1">Multi-pass membrane protein</topology>
    </subcellularLocation>
</comment>
<evidence type="ECO:0000256" key="8">
    <source>
        <dbReference type="SAM" id="MobiDB-lite"/>
    </source>
</evidence>